<dbReference type="Proteomes" id="UP000051565">
    <property type="component" value="Unassembled WGS sequence"/>
</dbReference>
<feature type="transmembrane region" description="Helical" evidence="1">
    <location>
        <begin position="87"/>
        <end position="106"/>
    </location>
</feature>
<dbReference type="PATRIC" id="fig|1122148.6.peg.556"/>
<reference evidence="2 3" key="1">
    <citation type="journal article" date="2015" name="Genome Announc.">
        <title>Expanding the biotechnology potential of lactobacilli through comparative genomics of 213 strains and associated genera.</title>
        <authorList>
            <person name="Sun Z."/>
            <person name="Harris H.M."/>
            <person name="McCann A."/>
            <person name="Guo C."/>
            <person name="Argimon S."/>
            <person name="Zhang W."/>
            <person name="Yang X."/>
            <person name="Jeffery I.B."/>
            <person name="Cooney J.C."/>
            <person name="Kagawa T.F."/>
            <person name="Liu W."/>
            <person name="Song Y."/>
            <person name="Salvetti E."/>
            <person name="Wrobel A."/>
            <person name="Rasinkangas P."/>
            <person name="Parkhill J."/>
            <person name="Rea M.C."/>
            <person name="O'Sullivan O."/>
            <person name="Ritari J."/>
            <person name="Douillard F.P."/>
            <person name="Paul Ross R."/>
            <person name="Yang R."/>
            <person name="Briner A.E."/>
            <person name="Felis G.E."/>
            <person name="de Vos W.M."/>
            <person name="Barrangou R."/>
            <person name="Klaenhammer T.R."/>
            <person name="Caufield P.W."/>
            <person name="Cui Y."/>
            <person name="Zhang H."/>
            <person name="O'Toole P.W."/>
        </authorList>
    </citation>
    <scope>NUCLEOTIDE SEQUENCE [LARGE SCALE GENOMIC DNA]</scope>
    <source>
        <strain evidence="2 3">DSM 20690</strain>
    </source>
</reference>
<dbReference type="GeneID" id="61250417"/>
<evidence type="ECO:0000313" key="2">
    <source>
        <dbReference type="EMBL" id="KRN79130.1"/>
    </source>
</evidence>
<dbReference type="EMBL" id="JQBT01000032">
    <property type="protein sequence ID" value="KRN79130.1"/>
    <property type="molecule type" value="Genomic_DNA"/>
</dbReference>
<keyword evidence="3" id="KW-1185">Reference proteome</keyword>
<keyword evidence="1" id="KW-1133">Transmembrane helix</keyword>
<dbReference type="STRING" id="53444.AYR59_06135"/>
<name>A0A0R2JX09_9LACO</name>
<dbReference type="RefSeq" id="WP_054646282.1">
    <property type="nucleotide sequence ID" value="NZ_FUXS01000001.1"/>
</dbReference>
<evidence type="ECO:0000256" key="1">
    <source>
        <dbReference type="SAM" id="Phobius"/>
    </source>
</evidence>
<dbReference type="AlphaFoldDB" id="A0A0R2JX09"/>
<keyword evidence="1" id="KW-0812">Transmembrane</keyword>
<accession>A0A0R2JX09</accession>
<comment type="caution">
    <text evidence="2">The sequence shown here is derived from an EMBL/GenBank/DDBJ whole genome shotgun (WGS) entry which is preliminary data.</text>
</comment>
<keyword evidence="1" id="KW-0472">Membrane</keyword>
<sequence length="268" mass="30911">MIDFIKTLVSILPLLTIIISIFNIYIKYRNSESNKVSLNNPVRFINIIIHKNNVSFTLGGIITETIGFSILILGCIGIGLYVVNLNLFWVSIISICLTLVVMLLSFEMTSISEQILGPKTKYLPLIKFNKIEYCIIGEDGNYLFLIELNSEYKPNNKKDKNKLNTKQIPKTNIKQVLKTLIKGFPETDNNQFSKTNIIFLIPNKKIKNNIPFREIENSYNLKPFVKNFKNGNLTLKFLKDNNQSLKNKKRKYKLFGYNISIKKSKKSK</sequence>
<evidence type="ECO:0000313" key="3">
    <source>
        <dbReference type="Proteomes" id="UP000051565"/>
    </source>
</evidence>
<protein>
    <submittedName>
        <fullName evidence="2">Uncharacterized protein</fullName>
    </submittedName>
</protein>
<feature type="transmembrane region" description="Helical" evidence="1">
    <location>
        <begin position="6"/>
        <end position="26"/>
    </location>
</feature>
<gene>
    <name evidence="2" type="ORF">IV52_GL000536</name>
</gene>
<organism evidence="2 3">
    <name type="scientific">Fructilactobacillus lindneri DSM 20690 = JCM 11027</name>
    <dbReference type="NCBI Taxonomy" id="1122148"/>
    <lineage>
        <taxon>Bacteria</taxon>
        <taxon>Bacillati</taxon>
        <taxon>Bacillota</taxon>
        <taxon>Bacilli</taxon>
        <taxon>Lactobacillales</taxon>
        <taxon>Lactobacillaceae</taxon>
        <taxon>Fructilactobacillus</taxon>
    </lineage>
</organism>
<feature type="transmembrane region" description="Helical" evidence="1">
    <location>
        <begin position="56"/>
        <end position="81"/>
    </location>
</feature>
<proteinExistence type="predicted"/>